<comment type="similarity">
    <text evidence="2">Belongs to the NAD(P)-dependent epimerase/dehydratase family. Dihydroflavonol-4-reductase subfamily.</text>
</comment>
<evidence type="ECO:0000313" key="3">
    <source>
        <dbReference type="EMBL" id="KAF8898047.1"/>
    </source>
</evidence>
<dbReference type="Gene3D" id="3.40.50.720">
    <property type="entry name" value="NAD(P)-binding Rossmann-like Domain"/>
    <property type="match status" value="1"/>
</dbReference>
<sequence length="209" mass="23475">MPAFHGLTFNETMWAELNEEEFLKNQEDKYYIYFTAKIKAEKALWEFAAEHPEISVATILPGYVIGPYPKTFPRPTSIGNTGTNDFVHGMISKGEVPFAPNWIVDVRDVAKGHVRALEKLPLPSGDIGRFIVNGATLPWKKAAEHLKKARPEVADRIVDLETVNPLPGVLSTLDTTRAKEILGIEFIPTEKTFEDAVDDLLALEKEWKN</sequence>
<name>A0A9P5TLC5_GYMJU</name>
<evidence type="ECO:0000256" key="1">
    <source>
        <dbReference type="ARBA" id="ARBA00023002"/>
    </source>
</evidence>
<dbReference type="GO" id="GO:0016616">
    <property type="term" value="F:oxidoreductase activity, acting on the CH-OH group of donors, NAD or NADP as acceptor"/>
    <property type="evidence" value="ECO:0007669"/>
    <property type="project" value="TreeGrafter"/>
</dbReference>
<gene>
    <name evidence="3" type="ORF">CPB84DRAFT_1781251</name>
</gene>
<dbReference type="Proteomes" id="UP000724874">
    <property type="component" value="Unassembled WGS sequence"/>
</dbReference>
<dbReference type="AlphaFoldDB" id="A0A9P5TLC5"/>
<dbReference type="EMBL" id="JADNYJ010000056">
    <property type="protein sequence ID" value="KAF8898047.1"/>
    <property type="molecule type" value="Genomic_DNA"/>
</dbReference>
<dbReference type="InterPro" id="IPR050425">
    <property type="entry name" value="NAD(P)_dehydrat-like"/>
</dbReference>
<organism evidence="3 4">
    <name type="scientific">Gymnopilus junonius</name>
    <name type="common">Spectacular rustgill mushroom</name>
    <name type="synonym">Gymnopilus spectabilis subsp. junonius</name>
    <dbReference type="NCBI Taxonomy" id="109634"/>
    <lineage>
        <taxon>Eukaryota</taxon>
        <taxon>Fungi</taxon>
        <taxon>Dikarya</taxon>
        <taxon>Basidiomycota</taxon>
        <taxon>Agaricomycotina</taxon>
        <taxon>Agaricomycetes</taxon>
        <taxon>Agaricomycetidae</taxon>
        <taxon>Agaricales</taxon>
        <taxon>Agaricineae</taxon>
        <taxon>Hymenogastraceae</taxon>
        <taxon>Gymnopilus</taxon>
    </lineage>
</organism>
<dbReference type="PANTHER" id="PTHR10366:SF562">
    <property type="entry name" value="ALDEHYDE REDUCTASE II (AFU_ORTHOLOGUE AFUA_1G11360)"/>
    <property type="match status" value="1"/>
</dbReference>
<dbReference type="OrthoDB" id="2735536at2759"/>
<evidence type="ECO:0008006" key="5">
    <source>
        <dbReference type="Google" id="ProtNLM"/>
    </source>
</evidence>
<dbReference type="SUPFAM" id="SSF51735">
    <property type="entry name" value="NAD(P)-binding Rossmann-fold domains"/>
    <property type="match status" value="1"/>
</dbReference>
<evidence type="ECO:0000256" key="2">
    <source>
        <dbReference type="ARBA" id="ARBA00023445"/>
    </source>
</evidence>
<evidence type="ECO:0000313" key="4">
    <source>
        <dbReference type="Proteomes" id="UP000724874"/>
    </source>
</evidence>
<dbReference type="PANTHER" id="PTHR10366">
    <property type="entry name" value="NAD DEPENDENT EPIMERASE/DEHYDRATASE"/>
    <property type="match status" value="1"/>
</dbReference>
<comment type="caution">
    <text evidence="3">The sequence shown here is derived from an EMBL/GenBank/DDBJ whole genome shotgun (WGS) entry which is preliminary data.</text>
</comment>
<protein>
    <recommendedName>
        <fullName evidence="5">NAD-dependent epimerase/dehydratase domain-containing protein</fullName>
    </recommendedName>
</protein>
<proteinExistence type="inferred from homology"/>
<reference evidence="3" key="1">
    <citation type="submission" date="2020-11" db="EMBL/GenBank/DDBJ databases">
        <authorList>
            <consortium name="DOE Joint Genome Institute"/>
            <person name="Ahrendt S."/>
            <person name="Riley R."/>
            <person name="Andreopoulos W."/>
            <person name="LaButti K."/>
            <person name="Pangilinan J."/>
            <person name="Ruiz-duenas F.J."/>
            <person name="Barrasa J.M."/>
            <person name="Sanchez-Garcia M."/>
            <person name="Camarero S."/>
            <person name="Miyauchi S."/>
            <person name="Serrano A."/>
            <person name="Linde D."/>
            <person name="Babiker R."/>
            <person name="Drula E."/>
            <person name="Ayuso-Fernandez I."/>
            <person name="Pacheco R."/>
            <person name="Padilla G."/>
            <person name="Ferreira P."/>
            <person name="Barriuso J."/>
            <person name="Kellner H."/>
            <person name="Castanera R."/>
            <person name="Alfaro M."/>
            <person name="Ramirez L."/>
            <person name="Pisabarro A.G."/>
            <person name="Kuo A."/>
            <person name="Tritt A."/>
            <person name="Lipzen A."/>
            <person name="He G."/>
            <person name="Yan M."/>
            <person name="Ng V."/>
            <person name="Cullen D."/>
            <person name="Martin F."/>
            <person name="Rosso M.-N."/>
            <person name="Henrissat B."/>
            <person name="Hibbett D."/>
            <person name="Martinez A.T."/>
            <person name="Grigoriev I.V."/>
        </authorList>
    </citation>
    <scope>NUCLEOTIDE SEQUENCE</scope>
    <source>
        <strain evidence="3">AH 44721</strain>
    </source>
</reference>
<keyword evidence="1" id="KW-0560">Oxidoreductase</keyword>
<dbReference type="InterPro" id="IPR036291">
    <property type="entry name" value="NAD(P)-bd_dom_sf"/>
</dbReference>
<accession>A0A9P5TLC5</accession>
<keyword evidence="4" id="KW-1185">Reference proteome</keyword>